<dbReference type="SUPFAM" id="SSF54523">
    <property type="entry name" value="Pili subunits"/>
    <property type="match status" value="1"/>
</dbReference>
<dbReference type="PROSITE" id="PS00409">
    <property type="entry name" value="PROKAR_NTER_METHYL"/>
    <property type="match status" value="1"/>
</dbReference>
<proteinExistence type="predicted"/>
<keyword evidence="7 10" id="KW-1133">Transmembrane helix</keyword>
<evidence type="ECO:0000256" key="5">
    <source>
        <dbReference type="ARBA" id="ARBA00022519"/>
    </source>
</evidence>
<protein>
    <recommendedName>
        <fullName evidence="2">Type II secretion system protein H</fullName>
    </recommendedName>
    <alternativeName>
        <fullName evidence="9">General secretion pathway protein H</fullName>
    </alternativeName>
</protein>
<dbReference type="InterPro" id="IPR012902">
    <property type="entry name" value="N_methyl_site"/>
</dbReference>
<evidence type="ECO:0000313" key="11">
    <source>
        <dbReference type="EMBL" id="MBJ2136932.1"/>
    </source>
</evidence>
<keyword evidence="6 10" id="KW-0812">Transmembrane</keyword>
<evidence type="ECO:0000256" key="10">
    <source>
        <dbReference type="SAM" id="Phobius"/>
    </source>
</evidence>
<evidence type="ECO:0000256" key="4">
    <source>
        <dbReference type="ARBA" id="ARBA00022481"/>
    </source>
</evidence>
<reference evidence="11 12" key="1">
    <citation type="submission" date="2020-12" db="EMBL/GenBank/DDBJ databases">
        <title>Draft genome sequences of nine environmental bacterial isolates colonizing plastic.</title>
        <authorList>
            <person name="Borre I."/>
            <person name="Sonnenschein E.C."/>
        </authorList>
    </citation>
    <scope>NUCLEOTIDE SEQUENCE [LARGE SCALE GENOMIC DNA]</scope>
    <source>
        <strain evidence="11 12">IB30</strain>
    </source>
</reference>
<feature type="transmembrane region" description="Helical" evidence="10">
    <location>
        <begin position="21"/>
        <end position="43"/>
    </location>
</feature>
<evidence type="ECO:0000256" key="1">
    <source>
        <dbReference type="ARBA" id="ARBA00004377"/>
    </source>
</evidence>
<dbReference type="NCBIfam" id="TIGR02532">
    <property type="entry name" value="IV_pilin_GFxxxE"/>
    <property type="match status" value="1"/>
</dbReference>
<organism evidence="11 12">
    <name type="scientific">Paraglaciecola chathamensis</name>
    <dbReference type="NCBI Taxonomy" id="368405"/>
    <lineage>
        <taxon>Bacteria</taxon>
        <taxon>Pseudomonadati</taxon>
        <taxon>Pseudomonadota</taxon>
        <taxon>Gammaproteobacteria</taxon>
        <taxon>Alteromonadales</taxon>
        <taxon>Alteromonadaceae</taxon>
        <taxon>Paraglaciecola</taxon>
    </lineage>
</organism>
<evidence type="ECO:0000313" key="12">
    <source>
        <dbReference type="Proteomes" id="UP000649232"/>
    </source>
</evidence>
<dbReference type="InterPro" id="IPR045584">
    <property type="entry name" value="Pilin-like"/>
</dbReference>
<evidence type="ECO:0000256" key="8">
    <source>
        <dbReference type="ARBA" id="ARBA00023136"/>
    </source>
</evidence>
<comment type="caution">
    <text evidence="11">The sequence shown here is derived from an EMBL/GenBank/DDBJ whole genome shotgun (WGS) entry which is preliminary data.</text>
</comment>
<dbReference type="Proteomes" id="UP000649232">
    <property type="component" value="Unassembled WGS sequence"/>
</dbReference>
<gene>
    <name evidence="11" type="primary">gspH</name>
    <name evidence="11" type="ORF">JEU11_10745</name>
</gene>
<keyword evidence="3" id="KW-1003">Cell membrane</keyword>
<dbReference type="Pfam" id="PF07963">
    <property type="entry name" value="N_methyl"/>
    <property type="match status" value="1"/>
</dbReference>
<evidence type="ECO:0000256" key="3">
    <source>
        <dbReference type="ARBA" id="ARBA00022475"/>
    </source>
</evidence>
<comment type="subcellular location">
    <subcellularLocation>
        <location evidence="1">Cell inner membrane</location>
        <topology evidence="1">Single-pass membrane protein</topology>
    </subcellularLocation>
</comment>
<keyword evidence="5" id="KW-0997">Cell inner membrane</keyword>
<dbReference type="InterPro" id="IPR002416">
    <property type="entry name" value="T2SS_protein-GspH"/>
</dbReference>
<evidence type="ECO:0000256" key="7">
    <source>
        <dbReference type="ARBA" id="ARBA00022989"/>
    </source>
</evidence>
<name>A0ABS0WER2_9ALTE</name>
<keyword evidence="8 10" id="KW-0472">Membrane</keyword>
<dbReference type="EMBL" id="JAEILT010000014">
    <property type="protein sequence ID" value="MBJ2136932.1"/>
    <property type="molecule type" value="Genomic_DNA"/>
</dbReference>
<dbReference type="PRINTS" id="PR00885">
    <property type="entry name" value="BCTERIALGSPH"/>
</dbReference>
<dbReference type="NCBIfam" id="TIGR01708">
    <property type="entry name" value="typeII_sec_gspH"/>
    <property type="match status" value="1"/>
</dbReference>
<dbReference type="InterPro" id="IPR049875">
    <property type="entry name" value="TypeII_GspH"/>
</dbReference>
<evidence type="ECO:0000256" key="6">
    <source>
        <dbReference type="ARBA" id="ARBA00022692"/>
    </source>
</evidence>
<evidence type="ECO:0000256" key="9">
    <source>
        <dbReference type="ARBA" id="ARBA00030775"/>
    </source>
</evidence>
<sequence length="214" mass="23960">MLHAASCKSNEIRPKHQRGFTLLEVMLVLVIMGLLAGTVVFNISGQSGQDRLKQQVQRFQVVFSMASDYAVLNQQQLGVYIDQDKNQYSFVVLNEEQNWQLISGDKTFEAHSLPDEFTFELALNDLPWDTDDSLFNESSIDAELSFSDDDISIGDEEEKKLPPPQILLLSSGDITPFSLGFAYEPGFSSEPASYFRLNVQDSLPVTLEGPLETL</sequence>
<keyword evidence="4" id="KW-0488">Methylation</keyword>
<accession>A0ABS0WER2</accession>
<evidence type="ECO:0000256" key="2">
    <source>
        <dbReference type="ARBA" id="ARBA00021549"/>
    </source>
</evidence>
<dbReference type="Gene3D" id="3.55.40.10">
    <property type="entry name" value="minor pseudopilin epsh domain"/>
    <property type="match status" value="1"/>
</dbReference>